<feature type="compositionally biased region" description="Basic and acidic residues" evidence="1">
    <location>
        <begin position="31"/>
        <end position="41"/>
    </location>
</feature>
<keyword evidence="3" id="KW-1185">Reference proteome</keyword>
<organism evidence="2 3">
    <name type="scientific">Anguilla anguilla</name>
    <name type="common">European freshwater eel</name>
    <name type="synonym">Muraena anguilla</name>
    <dbReference type="NCBI Taxonomy" id="7936"/>
    <lineage>
        <taxon>Eukaryota</taxon>
        <taxon>Metazoa</taxon>
        <taxon>Chordata</taxon>
        <taxon>Craniata</taxon>
        <taxon>Vertebrata</taxon>
        <taxon>Euteleostomi</taxon>
        <taxon>Actinopterygii</taxon>
        <taxon>Neopterygii</taxon>
        <taxon>Teleostei</taxon>
        <taxon>Anguilliformes</taxon>
        <taxon>Anguillidae</taxon>
        <taxon>Anguilla</taxon>
    </lineage>
</organism>
<feature type="compositionally biased region" description="Polar residues" evidence="1">
    <location>
        <begin position="42"/>
        <end position="66"/>
    </location>
</feature>
<evidence type="ECO:0000313" key="2">
    <source>
        <dbReference type="EMBL" id="KAG5846121.1"/>
    </source>
</evidence>
<dbReference type="Proteomes" id="UP001044222">
    <property type="component" value="Chromosome 7"/>
</dbReference>
<protein>
    <submittedName>
        <fullName evidence="2">Uncharacterized protein</fullName>
    </submittedName>
</protein>
<evidence type="ECO:0000313" key="3">
    <source>
        <dbReference type="Proteomes" id="UP001044222"/>
    </source>
</evidence>
<accession>A0A9D3MBT8</accession>
<name>A0A9D3MBT8_ANGAN</name>
<evidence type="ECO:0000256" key="1">
    <source>
        <dbReference type="SAM" id="MobiDB-lite"/>
    </source>
</evidence>
<reference evidence="2" key="1">
    <citation type="submission" date="2021-01" db="EMBL/GenBank/DDBJ databases">
        <title>A chromosome-scale assembly of European eel, Anguilla anguilla.</title>
        <authorList>
            <person name="Henkel C."/>
            <person name="Jong-Raadsen S.A."/>
            <person name="Dufour S."/>
            <person name="Weltzien F.-A."/>
            <person name="Palstra A.P."/>
            <person name="Pelster B."/>
            <person name="Spaink H.P."/>
            <person name="Van Den Thillart G.E."/>
            <person name="Jansen H."/>
            <person name="Zahm M."/>
            <person name="Klopp C."/>
            <person name="Cedric C."/>
            <person name="Louis A."/>
            <person name="Berthelot C."/>
            <person name="Parey E."/>
            <person name="Roest Crollius H."/>
            <person name="Montfort J."/>
            <person name="Robinson-Rechavi M."/>
            <person name="Bucao C."/>
            <person name="Bouchez O."/>
            <person name="Gislard M."/>
            <person name="Lluch J."/>
            <person name="Milhes M."/>
            <person name="Lampietro C."/>
            <person name="Lopez Roques C."/>
            <person name="Donnadieu C."/>
            <person name="Braasch I."/>
            <person name="Desvignes T."/>
            <person name="Postlethwait J."/>
            <person name="Bobe J."/>
            <person name="Guiguen Y."/>
            <person name="Dirks R."/>
        </authorList>
    </citation>
    <scope>NUCLEOTIDE SEQUENCE</scope>
    <source>
        <strain evidence="2">Tag_6206</strain>
        <tissue evidence="2">Liver</tissue>
    </source>
</reference>
<dbReference type="EMBL" id="JAFIRN010000007">
    <property type="protein sequence ID" value="KAG5846121.1"/>
    <property type="molecule type" value="Genomic_DNA"/>
</dbReference>
<comment type="caution">
    <text evidence="2">The sequence shown here is derived from an EMBL/GenBank/DDBJ whole genome shotgun (WGS) entry which is preliminary data.</text>
</comment>
<gene>
    <name evidence="2" type="ORF">ANANG_G00146400</name>
</gene>
<sequence>MTNFWLMIRSDFSFRRLAAPGGERPPTVRTGPDRTEGDRTFTKCSFSQASRIQCSSRRRTSPSPDLTQAGGHLVQGDAGHLGRRRVVWVEREELLAQQAQALLLPASFLLLELVHAVVRHVELRQRHVENRQPTGTGNRLHR</sequence>
<proteinExistence type="predicted"/>
<feature type="region of interest" description="Disordered" evidence="1">
    <location>
        <begin position="19"/>
        <end position="76"/>
    </location>
</feature>
<dbReference type="AlphaFoldDB" id="A0A9D3MBT8"/>